<name>A0A1G8IIB1_9BURK</name>
<organism evidence="1 2">
    <name type="scientific">Paraburkholderia phenazinium</name>
    <dbReference type="NCBI Taxonomy" id="60549"/>
    <lineage>
        <taxon>Bacteria</taxon>
        <taxon>Pseudomonadati</taxon>
        <taxon>Pseudomonadota</taxon>
        <taxon>Betaproteobacteria</taxon>
        <taxon>Burkholderiales</taxon>
        <taxon>Burkholderiaceae</taxon>
        <taxon>Paraburkholderia</taxon>
    </lineage>
</organism>
<gene>
    <name evidence="1" type="ORF">SAMN05216466_118118</name>
</gene>
<evidence type="ECO:0000313" key="1">
    <source>
        <dbReference type="EMBL" id="SDI18644.1"/>
    </source>
</evidence>
<sequence>MEHGIPIPAGIRNEALWLKRCRKIHARAKDLLEGRLSVIETARAMNVLALWTRAENEPEFQLFRAITSETDHLPVGDVRQYWAPEALAREDIDIRAAENRWRHQALVASAQLIQRYQWAAGRRRAGRSVE</sequence>
<dbReference type="Proteomes" id="UP000199706">
    <property type="component" value="Unassembled WGS sequence"/>
</dbReference>
<accession>A0A1G8IIB1</accession>
<proteinExistence type="predicted"/>
<dbReference type="RefSeq" id="WP_244106115.1">
    <property type="nucleotide sequence ID" value="NZ_CADERL010000003.1"/>
</dbReference>
<protein>
    <submittedName>
        <fullName evidence="1">Uncharacterized protein</fullName>
    </submittedName>
</protein>
<reference evidence="1 2" key="1">
    <citation type="submission" date="2016-10" db="EMBL/GenBank/DDBJ databases">
        <authorList>
            <person name="de Groot N.N."/>
        </authorList>
    </citation>
    <scope>NUCLEOTIDE SEQUENCE [LARGE SCALE GENOMIC DNA]</scope>
    <source>
        <strain evidence="1 2">LMG 2247</strain>
    </source>
</reference>
<evidence type="ECO:0000313" key="2">
    <source>
        <dbReference type="Proteomes" id="UP000199706"/>
    </source>
</evidence>
<dbReference type="AlphaFoldDB" id="A0A1G8IIB1"/>
<dbReference type="EMBL" id="FNCJ01000018">
    <property type="protein sequence ID" value="SDI18644.1"/>
    <property type="molecule type" value="Genomic_DNA"/>
</dbReference>